<protein>
    <recommendedName>
        <fullName evidence="6">Endoplasmic reticulum-Golgi intermediate compartment protein</fullName>
    </recommendedName>
</protein>
<reference evidence="9 10" key="1">
    <citation type="journal article" date="2016" name="Proc. Natl. Acad. Sci. U.S.A.">
        <title>Comparative genomics of biotechnologically important yeasts.</title>
        <authorList>
            <person name="Riley R."/>
            <person name="Haridas S."/>
            <person name="Wolfe K.H."/>
            <person name="Lopes M.R."/>
            <person name="Hittinger C.T."/>
            <person name="Goeker M."/>
            <person name="Salamov A.A."/>
            <person name="Wisecaver J.H."/>
            <person name="Long T.M."/>
            <person name="Calvey C.H."/>
            <person name="Aerts A.L."/>
            <person name="Barry K.W."/>
            <person name="Choi C."/>
            <person name="Clum A."/>
            <person name="Coughlan A.Y."/>
            <person name="Deshpande S."/>
            <person name="Douglass A.P."/>
            <person name="Hanson S.J."/>
            <person name="Klenk H.-P."/>
            <person name="LaButti K.M."/>
            <person name="Lapidus A."/>
            <person name="Lindquist E.A."/>
            <person name="Lipzen A.M."/>
            <person name="Meier-Kolthoff J.P."/>
            <person name="Ohm R.A."/>
            <person name="Otillar R.P."/>
            <person name="Pangilinan J.L."/>
            <person name="Peng Y."/>
            <person name="Rokas A."/>
            <person name="Rosa C.A."/>
            <person name="Scheuner C."/>
            <person name="Sibirny A.A."/>
            <person name="Slot J.C."/>
            <person name="Stielow J.B."/>
            <person name="Sun H."/>
            <person name="Kurtzman C.P."/>
            <person name="Blackwell M."/>
            <person name="Grigoriev I.V."/>
            <person name="Jeffries T.W."/>
        </authorList>
    </citation>
    <scope>NUCLEOTIDE SEQUENCE [LARGE SCALE GENOMIC DNA]</scope>
    <source>
        <strain evidence="9 10">NRRL Y-11557</strain>
    </source>
</reference>
<comment type="function">
    <text evidence="6">Plays a role in transport between endoplasmic reticulum and Golgi.</text>
</comment>
<keyword evidence="6" id="KW-0813">Transport</keyword>
<evidence type="ECO:0000313" key="10">
    <source>
        <dbReference type="Proteomes" id="UP000094385"/>
    </source>
</evidence>
<keyword evidence="6" id="KW-0931">ER-Golgi transport</keyword>
<dbReference type="InterPro" id="IPR045888">
    <property type="entry name" value="Erv"/>
</dbReference>
<gene>
    <name evidence="9" type="ORF">LIPSTDRAFT_2171</name>
</gene>
<dbReference type="PANTHER" id="PTHR10984:SF25">
    <property type="entry name" value="ENDOPLASMIC RETICULUM-GOLGI INTERMEDIATE COMPARTMENT PROTEIN 3"/>
    <property type="match status" value="1"/>
</dbReference>
<keyword evidence="3 6" id="KW-0812">Transmembrane</keyword>
<evidence type="ECO:0000313" key="9">
    <source>
        <dbReference type="EMBL" id="ODQ74172.1"/>
    </source>
</evidence>
<evidence type="ECO:0000256" key="1">
    <source>
        <dbReference type="ARBA" id="ARBA00004141"/>
    </source>
</evidence>
<dbReference type="GO" id="GO:0030134">
    <property type="term" value="C:COPII-coated ER to Golgi transport vesicle"/>
    <property type="evidence" value="ECO:0007669"/>
    <property type="project" value="EnsemblFungi"/>
</dbReference>
<evidence type="ECO:0000256" key="2">
    <source>
        <dbReference type="ARBA" id="ARBA00005648"/>
    </source>
</evidence>
<dbReference type="STRING" id="675824.A0A1E3QAL7"/>
<dbReference type="GO" id="GO:0006888">
    <property type="term" value="P:endoplasmic reticulum to Golgi vesicle-mediated transport"/>
    <property type="evidence" value="ECO:0007669"/>
    <property type="project" value="UniProtKB-UniRule"/>
</dbReference>
<dbReference type="InterPro" id="IPR039542">
    <property type="entry name" value="Erv_N"/>
</dbReference>
<feature type="transmembrane region" description="Helical" evidence="6">
    <location>
        <begin position="351"/>
        <end position="372"/>
    </location>
</feature>
<organism evidence="9 10">
    <name type="scientific">Lipomyces starkeyi NRRL Y-11557</name>
    <dbReference type="NCBI Taxonomy" id="675824"/>
    <lineage>
        <taxon>Eukaryota</taxon>
        <taxon>Fungi</taxon>
        <taxon>Dikarya</taxon>
        <taxon>Ascomycota</taxon>
        <taxon>Saccharomycotina</taxon>
        <taxon>Lipomycetes</taxon>
        <taxon>Lipomycetales</taxon>
        <taxon>Lipomycetaceae</taxon>
        <taxon>Lipomyces</taxon>
    </lineage>
</organism>
<dbReference type="GO" id="GO:0061852">
    <property type="term" value="C:retrograde transporter complex, Golgi to ER"/>
    <property type="evidence" value="ECO:0007669"/>
    <property type="project" value="EnsemblFungi"/>
</dbReference>
<dbReference type="InterPro" id="IPR012936">
    <property type="entry name" value="Erv_C"/>
</dbReference>
<comment type="similarity">
    <text evidence="2 6">Belongs to the ERGIC family.</text>
</comment>
<evidence type="ECO:0000256" key="4">
    <source>
        <dbReference type="ARBA" id="ARBA00022989"/>
    </source>
</evidence>
<keyword evidence="5 6" id="KW-0472">Membrane</keyword>
<evidence type="ECO:0000256" key="3">
    <source>
        <dbReference type="ARBA" id="ARBA00022692"/>
    </source>
</evidence>
<keyword evidence="6" id="KW-0256">Endoplasmic reticulum</keyword>
<dbReference type="AlphaFoldDB" id="A0A1E3QAL7"/>
<dbReference type="Pfam" id="PF07970">
    <property type="entry name" value="COPIIcoated_ERV"/>
    <property type="match status" value="1"/>
</dbReference>
<evidence type="ECO:0000259" key="8">
    <source>
        <dbReference type="Pfam" id="PF13850"/>
    </source>
</evidence>
<dbReference type="EMBL" id="KV454292">
    <property type="protein sequence ID" value="ODQ74172.1"/>
    <property type="molecule type" value="Genomic_DNA"/>
</dbReference>
<keyword evidence="10" id="KW-1185">Reference proteome</keyword>
<keyword evidence="4 6" id="KW-1133">Transmembrane helix</keyword>
<sequence length="389" mass="43544">MPPRRRLNTFDAFTKTVEDARVRTTSGGVVTIVATVVIVLLIVSEWSDYRRIVNRPELIVDKTRGERMNINLNITFPEIPCEILTLDVMDVSGEQQTEITHGIIKTRLNDDGSVISTELLALHSSGDNAHHLDESYCGPCYGAVPKEEEGKRCCNTCDDVRNAYQEVGWAFGDGHGVEQCERENYPEKIKEMAHEGCNIAGTLSVNKVVGNFHFAPGKSYSSPNMHLHDLNIYETSAVRHTFTHNIHHLSFGPHHHTVRNPLDRTVKKTDERHFNYMYFIKVVSTRFERIGAAPLETNQYSVTSHERAIRGGRDDDHPNTMHARGGIPGVFFSYDISPMKVINREERSKSFGSFLIGVCAVVGGVLAVASVIDRGVWEADKALSRKKAV</sequence>
<accession>A0A1E3QAL7</accession>
<dbReference type="GO" id="GO:0000139">
    <property type="term" value="C:Golgi membrane"/>
    <property type="evidence" value="ECO:0007669"/>
    <property type="project" value="UniProtKB-SubCell"/>
</dbReference>
<feature type="domain" description="Endoplasmic reticulum vesicle transporter N-terminal" evidence="8">
    <location>
        <begin position="7"/>
        <end position="96"/>
    </location>
</feature>
<feature type="transmembrane region" description="Helical" evidence="6">
    <location>
        <begin position="20"/>
        <end position="43"/>
    </location>
</feature>
<dbReference type="PANTHER" id="PTHR10984">
    <property type="entry name" value="ENDOPLASMIC RETICULUM-GOLGI INTERMEDIATE COMPARTMENT PROTEIN"/>
    <property type="match status" value="1"/>
</dbReference>
<name>A0A1E3QAL7_LIPST</name>
<evidence type="ECO:0000256" key="6">
    <source>
        <dbReference type="RuleBase" id="RU369013"/>
    </source>
</evidence>
<comment type="subcellular location">
    <subcellularLocation>
        <location evidence="6">Endoplasmic reticulum membrane</location>
        <topology evidence="6">Multi-pass membrane protein</topology>
    </subcellularLocation>
    <subcellularLocation>
        <location evidence="6">Endoplasmic reticulum-Golgi intermediate compartment membrane</location>
        <topology evidence="6">Multi-pass membrane protein</topology>
    </subcellularLocation>
    <subcellularLocation>
        <location evidence="6">Golgi apparatus membrane</location>
        <topology evidence="6">Multi-pass membrane protein</topology>
    </subcellularLocation>
    <subcellularLocation>
        <location evidence="1">Membrane</location>
        <topology evidence="1">Multi-pass membrane protein</topology>
    </subcellularLocation>
</comment>
<dbReference type="GO" id="GO:0033116">
    <property type="term" value="C:endoplasmic reticulum-Golgi intermediate compartment membrane"/>
    <property type="evidence" value="ECO:0007669"/>
    <property type="project" value="UniProtKB-SubCell"/>
</dbReference>
<dbReference type="GO" id="GO:0006890">
    <property type="term" value="P:retrograde vesicle-mediated transport, Golgi to endoplasmic reticulum"/>
    <property type="evidence" value="ECO:0007669"/>
    <property type="project" value="EnsemblFungi"/>
</dbReference>
<feature type="domain" description="Endoplasmic reticulum vesicle transporter C-terminal" evidence="7">
    <location>
        <begin position="140"/>
        <end position="373"/>
    </location>
</feature>
<evidence type="ECO:0000259" key="7">
    <source>
        <dbReference type="Pfam" id="PF07970"/>
    </source>
</evidence>
<proteinExistence type="inferred from homology"/>
<keyword evidence="6" id="KW-0333">Golgi apparatus</keyword>
<dbReference type="Pfam" id="PF13850">
    <property type="entry name" value="ERGIC_N"/>
    <property type="match status" value="1"/>
</dbReference>
<dbReference type="GO" id="GO:0005789">
    <property type="term" value="C:endoplasmic reticulum membrane"/>
    <property type="evidence" value="ECO:0007669"/>
    <property type="project" value="UniProtKB-SubCell"/>
</dbReference>
<dbReference type="OrthoDB" id="270930at2759"/>
<dbReference type="Proteomes" id="UP000094385">
    <property type="component" value="Unassembled WGS sequence"/>
</dbReference>
<evidence type="ECO:0000256" key="5">
    <source>
        <dbReference type="ARBA" id="ARBA00023136"/>
    </source>
</evidence>